<evidence type="ECO:0000313" key="3">
    <source>
        <dbReference type="EMBL" id="KDQ27360.1"/>
    </source>
</evidence>
<evidence type="ECO:0000313" key="4">
    <source>
        <dbReference type="Proteomes" id="UP000027073"/>
    </source>
</evidence>
<feature type="compositionally biased region" description="Polar residues" evidence="1">
    <location>
        <begin position="1"/>
        <end position="12"/>
    </location>
</feature>
<dbReference type="OrthoDB" id="10576056at2759"/>
<dbReference type="Proteomes" id="UP000027073">
    <property type="component" value="Unassembled WGS sequence"/>
</dbReference>
<dbReference type="EMBL" id="KL198008">
    <property type="protein sequence ID" value="KDQ27360.1"/>
    <property type="molecule type" value="Genomic_DNA"/>
</dbReference>
<reference evidence="4" key="1">
    <citation type="journal article" date="2014" name="Proc. Natl. Acad. Sci. U.S.A.">
        <title>Extensive sampling of basidiomycete genomes demonstrates inadequacy of the white-rot/brown-rot paradigm for wood decay fungi.</title>
        <authorList>
            <person name="Riley R."/>
            <person name="Salamov A.A."/>
            <person name="Brown D.W."/>
            <person name="Nagy L.G."/>
            <person name="Floudas D."/>
            <person name="Held B.W."/>
            <person name="Levasseur A."/>
            <person name="Lombard V."/>
            <person name="Morin E."/>
            <person name="Otillar R."/>
            <person name="Lindquist E.A."/>
            <person name="Sun H."/>
            <person name="LaButti K.M."/>
            <person name="Schmutz J."/>
            <person name="Jabbour D."/>
            <person name="Luo H."/>
            <person name="Baker S.E."/>
            <person name="Pisabarro A.G."/>
            <person name="Walton J.D."/>
            <person name="Blanchette R.A."/>
            <person name="Henrissat B."/>
            <person name="Martin F."/>
            <person name="Cullen D."/>
            <person name="Hibbett D.S."/>
            <person name="Grigoriev I.V."/>
        </authorList>
    </citation>
    <scope>NUCLEOTIDE SEQUENCE [LARGE SCALE GENOMIC DNA]</scope>
    <source>
        <strain evidence="4">PC15</strain>
    </source>
</reference>
<evidence type="ECO:0000256" key="1">
    <source>
        <dbReference type="SAM" id="MobiDB-lite"/>
    </source>
</evidence>
<keyword evidence="2" id="KW-0472">Membrane</keyword>
<dbReference type="InParanoid" id="A0A067NK16"/>
<gene>
    <name evidence="3" type="ORF">PLEOSDRAFT_1104050</name>
</gene>
<keyword evidence="2" id="KW-0812">Transmembrane</keyword>
<name>A0A067NK16_PLEO1</name>
<dbReference type="AlphaFoldDB" id="A0A067NK16"/>
<proteinExistence type="predicted"/>
<accession>A0A067NK16</accession>
<organism evidence="3 4">
    <name type="scientific">Pleurotus ostreatus (strain PC15)</name>
    <name type="common">Oyster mushroom</name>
    <dbReference type="NCBI Taxonomy" id="1137138"/>
    <lineage>
        <taxon>Eukaryota</taxon>
        <taxon>Fungi</taxon>
        <taxon>Dikarya</taxon>
        <taxon>Basidiomycota</taxon>
        <taxon>Agaricomycotina</taxon>
        <taxon>Agaricomycetes</taxon>
        <taxon>Agaricomycetidae</taxon>
        <taxon>Agaricales</taxon>
        <taxon>Pleurotineae</taxon>
        <taxon>Pleurotaceae</taxon>
        <taxon>Pleurotus</taxon>
    </lineage>
</organism>
<protein>
    <submittedName>
        <fullName evidence="3">Uncharacterized protein</fullName>
    </submittedName>
</protein>
<feature type="transmembrane region" description="Helical" evidence="2">
    <location>
        <begin position="274"/>
        <end position="301"/>
    </location>
</feature>
<sequence>MSEVLSLTSSGVSPMHYGSLERTPSSWSKVAEKRVTDAVFLLDISTPSQMQRSSYQQSEQEYKPPTMEGMAWTSGEIPGAPNEALETAFQDREEHDGRGYPPNRDPHFATETLLQRRRRAAMELYNQMMAEGYYDNIRALPARQKEPRFKKERLRPLYKRASSSSSNTVLGDGVIGALTPTTPGDNSETPFGENPPFFMRRDSSSGLLVPMPVKGKHVININGDTYNGPIKNSNIGGHRGQNSVKNGPTHDVEAQRLLGVPPCQNTHNKSNVDALLIIIFALLALICISFFVDLDVLLALLKMVNGKGST</sequence>
<feature type="region of interest" description="Disordered" evidence="1">
    <location>
        <begin position="1"/>
        <end position="26"/>
    </location>
</feature>
<evidence type="ECO:0000256" key="2">
    <source>
        <dbReference type="SAM" id="Phobius"/>
    </source>
</evidence>
<dbReference type="HOGENOM" id="CLU_897468_0_0_1"/>
<dbReference type="VEuPathDB" id="FungiDB:PLEOSDRAFT_1104050"/>
<keyword evidence="2" id="KW-1133">Transmembrane helix</keyword>